<dbReference type="AlphaFoldDB" id="A0A9D1LKM1"/>
<accession>A0A9D1LKM1</accession>
<dbReference type="Proteomes" id="UP000824073">
    <property type="component" value="Unassembled WGS sequence"/>
</dbReference>
<evidence type="ECO:0000313" key="1">
    <source>
        <dbReference type="EMBL" id="HIU43075.1"/>
    </source>
</evidence>
<evidence type="ECO:0000313" key="2">
    <source>
        <dbReference type="Proteomes" id="UP000824073"/>
    </source>
</evidence>
<reference evidence="1" key="2">
    <citation type="journal article" date="2021" name="PeerJ">
        <title>Extensive microbial diversity within the chicken gut microbiome revealed by metagenomics and culture.</title>
        <authorList>
            <person name="Gilroy R."/>
            <person name="Ravi A."/>
            <person name="Getino M."/>
            <person name="Pursley I."/>
            <person name="Horton D.L."/>
            <person name="Alikhan N.F."/>
            <person name="Baker D."/>
            <person name="Gharbi K."/>
            <person name="Hall N."/>
            <person name="Watson M."/>
            <person name="Adriaenssens E.M."/>
            <person name="Foster-Nyarko E."/>
            <person name="Jarju S."/>
            <person name="Secka A."/>
            <person name="Antonio M."/>
            <person name="Oren A."/>
            <person name="Chaudhuri R.R."/>
            <person name="La Ragione R."/>
            <person name="Hildebrand F."/>
            <person name="Pallen M.J."/>
        </authorList>
    </citation>
    <scope>NUCLEOTIDE SEQUENCE</scope>
    <source>
        <strain evidence="1">CHK191-8634</strain>
    </source>
</reference>
<sequence length="149" mass="16071">MSRKRRLTLSALIIAAAIALLGAVRWLDTPRGVCFRYFGGVLPLTSAGEVLRDTHGGFLEDGVRLTRFSLGEQAASALERAHQAGWDELPLPEWLAKLYGGDGGTLPAAGAWQCRGTGDSLSQDGTPRNFVLAVIDEQAGTFYLMEYDS</sequence>
<proteinExistence type="predicted"/>
<protein>
    <submittedName>
        <fullName evidence="1">Uncharacterized protein</fullName>
    </submittedName>
</protein>
<gene>
    <name evidence="1" type="ORF">IAB67_02125</name>
</gene>
<name>A0A9D1LKM1_9CLOT</name>
<reference evidence="1" key="1">
    <citation type="submission" date="2020-10" db="EMBL/GenBank/DDBJ databases">
        <authorList>
            <person name="Gilroy R."/>
        </authorList>
    </citation>
    <scope>NUCLEOTIDE SEQUENCE</scope>
    <source>
        <strain evidence="1">CHK191-8634</strain>
    </source>
</reference>
<comment type="caution">
    <text evidence="1">The sequence shown here is derived from an EMBL/GenBank/DDBJ whole genome shotgun (WGS) entry which is preliminary data.</text>
</comment>
<dbReference type="EMBL" id="DVMR01000025">
    <property type="protein sequence ID" value="HIU43075.1"/>
    <property type="molecule type" value="Genomic_DNA"/>
</dbReference>
<organism evidence="1 2">
    <name type="scientific">Candidatus Ventrousia excrementavium</name>
    <dbReference type="NCBI Taxonomy" id="2840961"/>
    <lineage>
        <taxon>Bacteria</taxon>
        <taxon>Bacillati</taxon>
        <taxon>Bacillota</taxon>
        <taxon>Clostridia</taxon>
        <taxon>Eubacteriales</taxon>
        <taxon>Clostridiaceae</taxon>
        <taxon>Clostridiaceae incertae sedis</taxon>
        <taxon>Candidatus Ventrousia</taxon>
    </lineage>
</organism>